<dbReference type="InterPro" id="IPR052345">
    <property type="entry name" value="Rad_response_metalloprotease"/>
</dbReference>
<reference evidence="2 3" key="1">
    <citation type="submission" date="2017-05" db="EMBL/GenBank/DDBJ databases">
        <authorList>
            <person name="Song R."/>
            <person name="Chenine A.L."/>
            <person name="Ruprecht R.M."/>
        </authorList>
    </citation>
    <scope>NUCLEOTIDE SEQUENCE [LARGE SCALE GENOMIC DNA]</scope>
    <source>
        <strain evidence="2">PD5205</strain>
    </source>
</reference>
<dbReference type="PANTHER" id="PTHR43236:SF2">
    <property type="entry name" value="BLL0069 PROTEIN"/>
    <property type="match status" value="1"/>
</dbReference>
<dbReference type="InterPro" id="IPR010359">
    <property type="entry name" value="IrrE_HExxH"/>
</dbReference>
<accession>A0A1Y6HL24</accession>
<feature type="domain" description="IrrE N-terminal-like" evidence="1">
    <location>
        <begin position="45"/>
        <end position="169"/>
    </location>
</feature>
<dbReference type="Pfam" id="PF06114">
    <property type="entry name" value="Peptidase_M78"/>
    <property type="match status" value="1"/>
</dbReference>
<dbReference type="RefSeq" id="WP_002806093.1">
    <property type="nucleotide sequence ID" value="NZ_CP016830.1"/>
</dbReference>
<dbReference type="Gene3D" id="1.10.10.2910">
    <property type="match status" value="1"/>
</dbReference>
<evidence type="ECO:0000259" key="1">
    <source>
        <dbReference type="Pfam" id="PF06114"/>
    </source>
</evidence>
<sequence length="177" mass="19754">MAVVRKKIRQIGPVMSGARLQVNLHQRLAEAGLLTVPVNILAVAEFLGLEVIEEPMEDDLSGYLEKRSGAWVVGVNSFHHRNRKRFTIAHEIAHFVLHSGEKDSFHDQTFARRNGNEGASTMEREADKFAADLLMPEFDVRRLIASGITTLSGLAEHFGVSALAMKYRVQNLGYQVN</sequence>
<protein>
    <recommendedName>
        <fullName evidence="1">IrrE N-terminal-like domain-containing protein</fullName>
    </recommendedName>
</protein>
<dbReference type="AlphaFoldDB" id="A0A1Y6HL24"/>
<dbReference type="PANTHER" id="PTHR43236">
    <property type="entry name" value="ANTITOXIN HIGA1"/>
    <property type="match status" value="1"/>
</dbReference>
<dbReference type="KEGG" id="xfr:BER92_07855"/>
<dbReference type="eggNOG" id="COG2856">
    <property type="taxonomic scope" value="Bacteria"/>
</dbReference>
<evidence type="ECO:0000313" key="2">
    <source>
        <dbReference type="EMBL" id="SMR02940.1"/>
    </source>
</evidence>
<dbReference type="EMBL" id="LT853885">
    <property type="protein sequence ID" value="SMR02940.1"/>
    <property type="molecule type" value="Genomic_DNA"/>
</dbReference>
<dbReference type="Proteomes" id="UP000195953">
    <property type="component" value="Chromosome 1"/>
</dbReference>
<dbReference type="OrthoDB" id="9796786at2"/>
<name>A0A1Y6HL24_9XANT</name>
<organism evidence="2 3">
    <name type="scientific">Xanthomonas fragariae</name>
    <dbReference type="NCBI Taxonomy" id="48664"/>
    <lineage>
        <taxon>Bacteria</taxon>
        <taxon>Pseudomonadati</taxon>
        <taxon>Pseudomonadota</taxon>
        <taxon>Gammaproteobacteria</taxon>
        <taxon>Lysobacterales</taxon>
        <taxon>Lysobacteraceae</taxon>
        <taxon>Xanthomonas</taxon>
    </lineage>
</organism>
<gene>
    <name evidence="2" type="ORF">PD5205_01636</name>
</gene>
<proteinExistence type="predicted"/>
<evidence type="ECO:0000313" key="3">
    <source>
        <dbReference type="Proteomes" id="UP000195953"/>
    </source>
</evidence>